<feature type="region of interest" description="Disordered" evidence="1">
    <location>
        <begin position="105"/>
        <end position="132"/>
    </location>
</feature>
<keyword evidence="5" id="KW-1185">Reference proteome</keyword>
<keyword evidence="3" id="KW-0732">Signal</keyword>
<feature type="transmembrane region" description="Helical" evidence="2">
    <location>
        <begin position="144"/>
        <end position="164"/>
    </location>
</feature>
<evidence type="ECO:0000256" key="3">
    <source>
        <dbReference type="SAM" id="SignalP"/>
    </source>
</evidence>
<dbReference type="Proteomes" id="UP001352223">
    <property type="component" value="Unassembled WGS sequence"/>
</dbReference>
<dbReference type="EMBL" id="JAOZYB010000101">
    <property type="protein sequence ID" value="MEB3961558.1"/>
    <property type="molecule type" value="Genomic_DNA"/>
</dbReference>
<name>A0ABU6CA96_9ACTN</name>
<keyword evidence="2" id="KW-0472">Membrane</keyword>
<evidence type="ECO:0000256" key="1">
    <source>
        <dbReference type="SAM" id="MobiDB-lite"/>
    </source>
</evidence>
<gene>
    <name evidence="4" type="ORF">OKJ48_15065</name>
</gene>
<comment type="caution">
    <text evidence="4">The sequence shown here is derived from an EMBL/GenBank/DDBJ whole genome shotgun (WGS) entry which is preliminary data.</text>
</comment>
<keyword evidence="2" id="KW-0812">Transmembrane</keyword>
<proteinExistence type="predicted"/>
<feature type="compositionally biased region" description="Low complexity" evidence="1">
    <location>
        <begin position="105"/>
        <end position="128"/>
    </location>
</feature>
<accession>A0ABU6CA96</accession>
<evidence type="ECO:0000313" key="4">
    <source>
        <dbReference type="EMBL" id="MEB3961558.1"/>
    </source>
</evidence>
<evidence type="ECO:0008006" key="6">
    <source>
        <dbReference type="Google" id="ProtNLM"/>
    </source>
</evidence>
<feature type="chain" id="PRO_5047063268" description="Secreted protein" evidence="3">
    <location>
        <begin position="32"/>
        <end position="173"/>
    </location>
</feature>
<evidence type="ECO:0000313" key="5">
    <source>
        <dbReference type="Proteomes" id="UP001352223"/>
    </source>
</evidence>
<organism evidence="4 5">
    <name type="scientific">Streptomyces kunmingensis</name>
    <dbReference type="NCBI Taxonomy" id="68225"/>
    <lineage>
        <taxon>Bacteria</taxon>
        <taxon>Bacillati</taxon>
        <taxon>Actinomycetota</taxon>
        <taxon>Actinomycetes</taxon>
        <taxon>Kitasatosporales</taxon>
        <taxon>Streptomycetaceae</taxon>
        <taxon>Streptomyces</taxon>
    </lineage>
</organism>
<feature type="signal peptide" evidence="3">
    <location>
        <begin position="1"/>
        <end position="31"/>
    </location>
</feature>
<evidence type="ECO:0000256" key="2">
    <source>
        <dbReference type="SAM" id="Phobius"/>
    </source>
</evidence>
<reference evidence="4 5" key="1">
    <citation type="submission" date="2022-10" db="EMBL/GenBank/DDBJ databases">
        <authorList>
            <person name="Xie J."/>
            <person name="Shen N."/>
        </authorList>
    </citation>
    <scope>NUCLEOTIDE SEQUENCE [LARGE SCALE GENOMIC DNA]</scope>
    <source>
        <strain evidence="4 5">DSM 41681</strain>
    </source>
</reference>
<sequence length="173" mass="17018">MRTPSLLARRTLTVAASAALPLTLAVPAALAAGVDVTASGSTVTATTTSCPNGGNAALLDSGQADFAAGRQTELRSGTATWQGLRTGTYQTVVVCSDGSTLGPVPVSVSASRSPNPSPTASAPSRPVGGVRGGLGGTVRDSGTLTLTAGGTLVAVALVGGAWYLRRRAGGRRT</sequence>
<protein>
    <recommendedName>
        <fullName evidence="6">Secreted protein</fullName>
    </recommendedName>
</protein>
<dbReference type="RefSeq" id="WP_324768857.1">
    <property type="nucleotide sequence ID" value="NZ_BAAATS010000006.1"/>
</dbReference>
<keyword evidence="2" id="KW-1133">Transmembrane helix</keyword>